<proteinExistence type="predicted"/>
<dbReference type="Proteomes" id="UP000712157">
    <property type="component" value="Unassembled WGS sequence"/>
</dbReference>
<evidence type="ECO:0000313" key="2">
    <source>
        <dbReference type="EMBL" id="MBU9736383.1"/>
    </source>
</evidence>
<protein>
    <recommendedName>
        <fullName evidence="1">Bro-N domain-containing protein</fullName>
    </recommendedName>
</protein>
<reference evidence="2" key="1">
    <citation type="submission" date="2021-06" db="EMBL/GenBank/DDBJ databases">
        <title>Description of novel taxa of the family Lachnospiraceae.</title>
        <authorList>
            <person name="Chaplin A.V."/>
            <person name="Sokolova S.R."/>
            <person name="Pikina A.P."/>
            <person name="Korzhanova M."/>
            <person name="Belova V."/>
            <person name="Korostin D."/>
            <person name="Efimov B.A."/>
        </authorList>
    </citation>
    <scope>NUCLEOTIDE SEQUENCE</scope>
    <source>
        <strain evidence="2">ASD5720</strain>
    </source>
</reference>
<organism evidence="2 3">
    <name type="scientific">Diplocloster agilis</name>
    <dbReference type="NCBI Taxonomy" id="2850323"/>
    <lineage>
        <taxon>Bacteria</taxon>
        <taxon>Bacillati</taxon>
        <taxon>Bacillota</taxon>
        <taxon>Clostridia</taxon>
        <taxon>Lachnospirales</taxon>
        <taxon>Lachnospiraceae</taxon>
        <taxon>Diplocloster</taxon>
    </lineage>
</organism>
<dbReference type="Pfam" id="PF02498">
    <property type="entry name" value="Bro-N"/>
    <property type="match status" value="1"/>
</dbReference>
<comment type="caution">
    <text evidence="2">The sequence shown here is derived from an EMBL/GenBank/DDBJ whole genome shotgun (WGS) entry which is preliminary data.</text>
</comment>
<dbReference type="EMBL" id="JAHQCW010000009">
    <property type="protein sequence ID" value="MBU9736383.1"/>
    <property type="molecule type" value="Genomic_DNA"/>
</dbReference>
<dbReference type="RefSeq" id="WP_158348867.1">
    <property type="nucleotide sequence ID" value="NZ_JAHQCW010000009.1"/>
</dbReference>
<dbReference type="InterPro" id="IPR003497">
    <property type="entry name" value="BRO_N_domain"/>
</dbReference>
<gene>
    <name evidence="2" type="ORF">KTH89_07535</name>
</gene>
<evidence type="ECO:0000259" key="1">
    <source>
        <dbReference type="Pfam" id="PF02498"/>
    </source>
</evidence>
<accession>A0A949NGE6</accession>
<feature type="domain" description="Bro-N" evidence="1">
    <location>
        <begin position="15"/>
        <end position="73"/>
    </location>
</feature>
<evidence type="ECO:0000313" key="3">
    <source>
        <dbReference type="Proteomes" id="UP000712157"/>
    </source>
</evidence>
<sequence>MAVLKAKEYQRFEDIKHTTDEGMEFWYARELGSVLDYAKWDNFRKVIDKAMLACKNSGFEVENHFPEIGKMIKFLRQDRLLKMPHLYMDSDSISRWGIFV</sequence>
<dbReference type="AlphaFoldDB" id="A0A949NGE6"/>
<keyword evidence="3" id="KW-1185">Reference proteome</keyword>
<name>A0A949NGE6_9FIRM</name>